<comment type="caution">
    <text evidence="3">The sequence shown here is derived from an EMBL/GenBank/DDBJ whole genome shotgun (WGS) entry which is preliminary data.</text>
</comment>
<feature type="signal peptide" evidence="1">
    <location>
        <begin position="1"/>
        <end position="20"/>
    </location>
</feature>
<proteinExistence type="predicted"/>
<keyword evidence="1" id="KW-0732">Signal</keyword>
<dbReference type="InterPro" id="IPR029058">
    <property type="entry name" value="AB_hydrolase_fold"/>
</dbReference>
<evidence type="ECO:0000259" key="2">
    <source>
        <dbReference type="Pfam" id="PF12695"/>
    </source>
</evidence>
<dbReference type="AlphaFoldDB" id="A0AAV4AVB9"/>
<dbReference type="Proteomes" id="UP000735302">
    <property type="component" value="Unassembled WGS sequence"/>
</dbReference>
<accession>A0AAV4AVB9</accession>
<dbReference type="Pfam" id="PF12695">
    <property type="entry name" value="Abhydrolase_5"/>
    <property type="match status" value="1"/>
</dbReference>
<dbReference type="Gene3D" id="3.40.50.1820">
    <property type="entry name" value="alpha/beta hydrolase"/>
    <property type="match status" value="1"/>
</dbReference>
<name>A0AAV4AVB9_9GAST</name>
<keyword evidence="4" id="KW-1185">Reference proteome</keyword>
<evidence type="ECO:0000256" key="1">
    <source>
        <dbReference type="SAM" id="SignalP"/>
    </source>
</evidence>
<dbReference type="InterPro" id="IPR029059">
    <property type="entry name" value="AB_hydrolase_5"/>
</dbReference>
<feature type="domain" description="Alpha/beta hydrolase fold-5" evidence="2">
    <location>
        <begin position="38"/>
        <end position="200"/>
    </location>
</feature>
<dbReference type="SUPFAM" id="SSF53474">
    <property type="entry name" value="alpha/beta-Hydrolases"/>
    <property type="match status" value="1"/>
</dbReference>
<sequence length="491" mass="54325">MHRPLIVLVAFTVCLTGSFALTSEIIQPIRRSGDEVALIFIPGAKIQGEAYRKTAVAIQQATNMAVWAALTGNYTFDIPTFFEMKSAVEGAIDGLKKAGMTSTNYVGVAHSLGGVFLSSYAENSPLKAVILMGSYINRGTKLRDYAKPLLTLSGELDGQTRITRIAADYEQLHQDAKQNKTALYRKPVVNIKGLCHAQFASGPMPPKVIEMDLKPDITETQAHAEIGRYVSHFLAVTFSTVQSEVAEAKMQLDNDFMESGTRFQPLLNMKALDRAGNTCPWAQIVQGYLAGKLVSRTIINNVILGEPKFARSKPSLVRVGNRLVISTTTEVKYEWNIFDVSINKESPREISVKMKSREAIEKALGSYPEAEVLMLNKNSIPTCRFMNEQALNLALKNSTIAAQERYKSRGRPLTFKDDIVYGTGIKWLAAPLALDEDDKGLSVQSVGRYEPMSSAAFPGMYYYCKVLSPYRAMEWINVDSLRVHNVTASHL</sequence>
<evidence type="ECO:0000313" key="4">
    <source>
        <dbReference type="Proteomes" id="UP000735302"/>
    </source>
</evidence>
<dbReference type="EMBL" id="BLXT01004140">
    <property type="protein sequence ID" value="GFO10049.1"/>
    <property type="molecule type" value="Genomic_DNA"/>
</dbReference>
<protein>
    <recommendedName>
        <fullName evidence="2">Alpha/beta hydrolase fold-5 domain-containing protein</fullName>
    </recommendedName>
</protein>
<organism evidence="3 4">
    <name type="scientific">Plakobranchus ocellatus</name>
    <dbReference type="NCBI Taxonomy" id="259542"/>
    <lineage>
        <taxon>Eukaryota</taxon>
        <taxon>Metazoa</taxon>
        <taxon>Spiralia</taxon>
        <taxon>Lophotrochozoa</taxon>
        <taxon>Mollusca</taxon>
        <taxon>Gastropoda</taxon>
        <taxon>Heterobranchia</taxon>
        <taxon>Euthyneura</taxon>
        <taxon>Panpulmonata</taxon>
        <taxon>Sacoglossa</taxon>
        <taxon>Placobranchoidea</taxon>
        <taxon>Plakobranchidae</taxon>
        <taxon>Plakobranchus</taxon>
    </lineage>
</organism>
<reference evidence="3 4" key="1">
    <citation type="journal article" date="2021" name="Elife">
        <title>Chloroplast acquisition without the gene transfer in kleptoplastic sea slugs, Plakobranchus ocellatus.</title>
        <authorList>
            <person name="Maeda T."/>
            <person name="Takahashi S."/>
            <person name="Yoshida T."/>
            <person name="Shimamura S."/>
            <person name="Takaki Y."/>
            <person name="Nagai Y."/>
            <person name="Toyoda A."/>
            <person name="Suzuki Y."/>
            <person name="Arimoto A."/>
            <person name="Ishii H."/>
            <person name="Satoh N."/>
            <person name="Nishiyama T."/>
            <person name="Hasebe M."/>
            <person name="Maruyama T."/>
            <person name="Minagawa J."/>
            <person name="Obokata J."/>
            <person name="Shigenobu S."/>
        </authorList>
    </citation>
    <scope>NUCLEOTIDE SEQUENCE [LARGE SCALE GENOMIC DNA]</scope>
</reference>
<gene>
    <name evidence="3" type="ORF">PoB_003655400</name>
</gene>
<dbReference type="GO" id="GO:0016787">
    <property type="term" value="F:hydrolase activity"/>
    <property type="evidence" value="ECO:0007669"/>
    <property type="project" value="InterPro"/>
</dbReference>
<evidence type="ECO:0000313" key="3">
    <source>
        <dbReference type="EMBL" id="GFO10049.1"/>
    </source>
</evidence>
<feature type="chain" id="PRO_5043629596" description="Alpha/beta hydrolase fold-5 domain-containing protein" evidence="1">
    <location>
        <begin position="21"/>
        <end position="491"/>
    </location>
</feature>